<keyword evidence="6" id="KW-1185">Reference proteome</keyword>
<dbReference type="Pfam" id="PF05276">
    <property type="entry name" value="SH3BP5"/>
    <property type="match status" value="2"/>
</dbReference>
<dbReference type="EMBL" id="UZAE01012563">
    <property type="protein sequence ID" value="VDO05715.1"/>
    <property type="molecule type" value="Genomic_DNA"/>
</dbReference>
<comment type="similarity">
    <text evidence="1">Belongs to the SH3BP5 family.</text>
</comment>
<dbReference type="GO" id="GO:0005737">
    <property type="term" value="C:cytoplasm"/>
    <property type="evidence" value="ECO:0007669"/>
    <property type="project" value="TreeGrafter"/>
</dbReference>
<feature type="coiled-coil region" evidence="3">
    <location>
        <begin position="300"/>
        <end position="327"/>
    </location>
</feature>
<evidence type="ECO:0000256" key="2">
    <source>
        <dbReference type="ARBA" id="ARBA00023054"/>
    </source>
</evidence>
<dbReference type="OrthoDB" id="446789at2759"/>
<evidence type="ECO:0000313" key="6">
    <source>
        <dbReference type="Proteomes" id="UP000278807"/>
    </source>
</evidence>
<reference evidence="5 6" key="2">
    <citation type="submission" date="2018-11" db="EMBL/GenBank/DDBJ databases">
        <authorList>
            <consortium name="Pathogen Informatics"/>
        </authorList>
    </citation>
    <scope>NUCLEOTIDE SEQUENCE [LARGE SCALE GENOMIC DNA]</scope>
</reference>
<dbReference type="WBParaSite" id="HNAJ_0000930601-mRNA-1">
    <property type="protein sequence ID" value="HNAJ_0000930601-mRNA-1"/>
    <property type="gene ID" value="HNAJ_0000930601"/>
</dbReference>
<dbReference type="STRING" id="102285.A0A0R3TPC2"/>
<keyword evidence="2 3" id="KW-0175">Coiled coil</keyword>
<accession>A0A0R3TPC2</accession>
<dbReference type="PANTHER" id="PTHR19423">
    <property type="entry name" value="SH3 DOMAIN-BINDING PROTEIN 5"/>
    <property type="match status" value="1"/>
</dbReference>
<evidence type="ECO:0000256" key="4">
    <source>
        <dbReference type="SAM" id="MobiDB-lite"/>
    </source>
</evidence>
<gene>
    <name evidence="5" type="ORF">HNAJ_LOCUS9301</name>
</gene>
<evidence type="ECO:0000256" key="1">
    <source>
        <dbReference type="ARBA" id="ARBA00007796"/>
    </source>
</evidence>
<dbReference type="Proteomes" id="UP000278807">
    <property type="component" value="Unassembled WGS sequence"/>
</dbReference>
<dbReference type="GO" id="GO:0004860">
    <property type="term" value="F:protein kinase inhibitor activity"/>
    <property type="evidence" value="ECO:0007669"/>
    <property type="project" value="TreeGrafter"/>
</dbReference>
<dbReference type="InterPro" id="IPR007940">
    <property type="entry name" value="SH3BP5"/>
</dbReference>
<evidence type="ECO:0000313" key="7">
    <source>
        <dbReference type="WBParaSite" id="HNAJ_0000930601-mRNA-1"/>
    </source>
</evidence>
<dbReference type="AlphaFoldDB" id="A0A0R3TPC2"/>
<reference evidence="7" key="1">
    <citation type="submission" date="2017-02" db="UniProtKB">
        <authorList>
            <consortium name="WormBaseParasite"/>
        </authorList>
    </citation>
    <scope>IDENTIFICATION</scope>
</reference>
<dbReference type="GO" id="GO:0035556">
    <property type="term" value="P:intracellular signal transduction"/>
    <property type="evidence" value="ECO:0007669"/>
    <property type="project" value="InterPro"/>
</dbReference>
<organism evidence="7">
    <name type="scientific">Rodentolepis nana</name>
    <name type="common">Dwarf tapeworm</name>
    <name type="synonym">Hymenolepis nana</name>
    <dbReference type="NCBI Taxonomy" id="102285"/>
    <lineage>
        <taxon>Eukaryota</taxon>
        <taxon>Metazoa</taxon>
        <taxon>Spiralia</taxon>
        <taxon>Lophotrochozoa</taxon>
        <taxon>Platyhelminthes</taxon>
        <taxon>Cestoda</taxon>
        <taxon>Eucestoda</taxon>
        <taxon>Cyclophyllidea</taxon>
        <taxon>Hymenolepididae</taxon>
        <taxon>Rodentolepis</taxon>
    </lineage>
</organism>
<feature type="region of interest" description="Disordered" evidence="4">
    <location>
        <begin position="342"/>
        <end position="391"/>
    </location>
</feature>
<dbReference type="PANTHER" id="PTHR19423:SF1">
    <property type="entry name" value="SH3 DOMAIN-BINDING PROTEIN 5"/>
    <property type="match status" value="1"/>
</dbReference>
<evidence type="ECO:0000256" key="3">
    <source>
        <dbReference type="SAM" id="Coils"/>
    </source>
</evidence>
<proteinExistence type="inferred from homology"/>
<protein>
    <submittedName>
        <fullName evidence="7">F-BAR domain-containing protein</fullName>
    </submittedName>
</protein>
<name>A0A0R3TPC2_RODNA</name>
<sequence length="459" mass="51329">MFRYAGRLYNALQERLNTLNYASSLINKNGTSLDKARKDYESLLTETCQTLSTYSKRLKSSIGKARPYHELQAKKKALLAELQKNSKAYIAVSTEYDQAKGILNFYNIDVAKFDLSDESQLEIVNSAIQKVNSTKLTLATLKSRHAEILNQCAVVDSDISRHRSSASFAIRKSQVYFDLQASFNQRMENSVVFKFWSIGLHVFRLSNALKRWRPRSYNDFCLSLFKYTFTGPINRSEFKLSVHSWAQISRMFSRGRGGTVGERCDGVVTVMAQCSHDSPRAAFVPVDGLSQIELSLSKIDSEAKAEIDRLTAEVESAKKLYSQTMNSLEAISNRIHESRRLGHWLNSPPTSPRLRGVGADGSCSSEMTPAEAGISLPSSPRRTPPGQDDTDTEAVELEGAESSNFIGFHPTLHKLDDNRLISELTSNLESCTLTMRTQGEQTDLLPVEVKSVHSRSQSL</sequence>
<evidence type="ECO:0000313" key="5">
    <source>
        <dbReference type="EMBL" id="VDO05715.1"/>
    </source>
</evidence>